<dbReference type="PANTHER" id="PTHR30489">
    <property type="entry name" value="LIPOPROTEIN-RELEASING SYSTEM TRANSMEMBRANE PROTEIN LOLE"/>
    <property type="match status" value="1"/>
</dbReference>
<comment type="subcellular location">
    <subcellularLocation>
        <location evidence="1">Cell membrane</location>
        <topology evidence="1">Multi-pass membrane protein</topology>
    </subcellularLocation>
</comment>
<dbReference type="GO" id="GO:0044874">
    <property type="term" value="P:lipoprotein localization to outer membrane"/>
    <property type="evidence" value="ECO:0007669"/>
    <property type="project" value="TreeGrafter"/>
</dbReference>
<dbReference type="AlphaFoldDB" id="A0A1Y6IMK6"/>
<evidence type="ECO:0000256" key="6">
    <source>
        <dbReference type="ARBA" id="ARBA00023136"/>
    </source>
</evidence>
<evidence type="ECO:0000313" key="13">
    <source>
        <dbReference type="Proteomes" id="UP001283366"/>
    </source>
</evidence>
<reference evidence="10 13" key="2">
    <citation type="submission" date="2023-11" db="EMBL/GenBank/DDBJ databases">
        <title>Plant-associative lifestyle of Vibrio porteresiae and its evolutionary dynamics.</title>
        <authorList>
            <person name="Rameshkumar N."/>
            <person name="Kirti K."/>
        </authorList>
    </citation>
    <scope>NUCLEOTIDE SEQUENCE [LARGE SCALE GENOMIC DNA]</scope>
    <source>
        <strain evidence="10 13">MSSRF38</strain>
    </source>
</reference>
<dbReference type="GO" id="GO:0098797">
    <property type="term" value="C:plasma membrane protein complex"/>
    <property type="evidence" value="ECO:0007669"/>
    <property type="project" value="TreeGrafter"/>
</dbReference>
<dbReference type="InterPro" id="IPR003838">
    <property type="entry name" value="ABC3_permease_C"/>
</dbReference>
<feature type="transmembrane region" description="Helical" evidence="7">
    <location>
        <begin position="314"/>
        <end position="340"/>
    </location>
</feature>
<evidence type="ECO:0000313" key="10">
    <source>
        <dbReference type="EMBL" id="MDW6004323.1"/>
    </source>
</evidence>
<keyword evidence="13" id="KW-1185">Reference proteome</keyword>
<sequence>MLISLAWRNLWRRPLRTTLSLISIAFAATLLVFMLSLQLGIYDTMKTNTLKIFDGLAQIQPAGYEDDPDIRKVIHQPYTLADQALSVPGITAASPRASSYSILAHGDQGYGAAILGIDPERENATTTLAATIRQGRFLQTGDDNAVIMGEALALNLKVGIGDNVTLIGSARDGTVAADNLTLVGIFRSGIPELDRQLAEIPLTRFQESFAMTGMANTIVLSGDDLQAVENALPQILSHTDATDIVVRNWQSLQPALKQAIQLDLSTSMILYATLVIVVVFIILNTLLMSVHERKREFGMLIAIGMQHQYVARMLWLELIFMSLIGNLAGLIIGSVFSLWYGQQGLMVSGMEGVFAQWGLPDQFYPALSWASALTGPAAILISVAIGGCIPVLRMSRLDAVSAMKEGQ</sequence>
<evidence type="ECO:0000313" key="11">
    <source>
        <dbReference type="EMBL" id="SMR98878.1"/>
    </source>
</evidence>
<comment type="similarity">
    <text evidence="2">Belongs to the ABC-4 integral membrane protein family. LolC/E subfamily.</text>
</comment>
<organism evidence="11 12">
    <name type="scientific">Vibrio mangrovi</name>
    <dbReference type="NCBI Taxonomy" id="474394"/>
    <lineage>
        <taxon>Bacteria</taxon>
        <taxon>Pseudomonadati</taxon>
        <taxon>Pseudomonadota</taxon>
        <taxon>Gammaproteobacteria</taxon>
        <taxon>Vibrionales</taxon>
        <taxon>Vibrionaceae</taxon>
        <taxon>Vibrio</taxon>
    </lineage>
</organism>
<evidence type="ECO:0000313" key="12">
    <source>
        <dbReference type="Proteomes" id="UP000196125"/>
    </source>
</evidence>
<proteinExistence type="inferred from homology"/>
<evidence type="ECO:0000256" key="7">
    <source>
        <dbReference type="SAM" id="Phobius"/>
    </source>
</evidence>
<dbReference type="Pfam" id="PF02687">
    <property type="entry name" value="FtsX"/>
    <property type="match status" value="1"/>
</dbReference>
<evidence type="ECO:0000256" key="3">
    <source>
        <dbReference type="ARBA" id="ARBA00022475"/>
    </source>
</evidence>
<keyword evidence="3" id="KW-1003">Cell membrane</keyword>
<dbReference type="Pfam" id="PF12704">
    <property type="entry name" value="MacB_PCD"/>
    <property type="match status" value="1"/>
</dbReference>
<evidence type="ECO:0000256" key="4">
    <source>
        <dbReference type="ARBA" id="ARBA00022692"/>
    </source>
</evidence>
<keyword evidence="6 7" id="KW-0472">Membrane</keyword>
<name>A0A1Y6IMK6_9VIBR</name>
<keyword evidence="4 7" id="KW-0812">Transmembrane</keyword>
<feature type="domain" description="ABC3 transporter permease C-terminal" evidence="8">
    <location>
        <begin position="269"/>
        <end position="397"/>
    </location>
</feature>
<feature type="transmembrane region" description="Helical" evidence="7">
    <location>
        <begin position="366"/>
        <end position="392"/>
    </location>
</feature>
<feature type="transmembrane region" description="Helical" evidence="7">
    <location>
        <begin position="21"/>
        <end position="42"/>
    </location>
</feature>
<dbReference type="EMBL" id="JAWRCO010000001">
    <property type="protein sequence ID" value="MDW6004323.1"/>
    <property type="molecule type" value="Genomic_DNA"/>
</dbReference>
<accession>A0A1Y6IMK6</accession>
<dbReference type="InterPro" id="IPR025857">
    <property type="entry name" value="MacB_PCD"/>
</dbReference>
<evidence type="ECO:0000259" key="9">
    <source>
        <dbReference type="Pfam" id="PF12704"/>
    </source>
</evidence>
<dbReference type="EMBL" id="FXXI01000001">
    <property type="protein sequence ID" value="SMR98878.1"/>
    <property type="molecule type" value="Genomic_DNA"/>
</dbReference>
<keyword evidence="11" id="KW-0449">Lipoprotein</keyword>
<dbReference type="Proteomes" id="UP001283366">
    <property type="component" value="Unassembled WGS sequence"/>
</dbReference>
<evidence type="ECO:0000256" key="1">
    <source>
        <dbReference type="ARBA" id="ARBA00004651"/>
    </source>
</evidence>
<feature type="domain" description="MacB-like periplasmic core" evidence="9">
    <location>
        <begin position="17"/>
        <end position="234"/>
    </location>
</feature>
<reference evidence="11 12" key="1">
    <citation type="submission" date="2017-05" db="EMBL/GenBank/DDBJ databases">
        <authorList>
            <person name="Song R."/>
            <person name="Chenine A.L."/>
            <person name="Ruprecht R.M."/>
        </authorList>
    </citation>
    <scope>NUCLEOTIDE SEQUENCE [LARGE SCALE GENOMIC DNA]</scope>
    <source>
        <strain evidence="11 12">CECT 7927</strain>
    </source>
</reference>
<keyword evidence="5 7" id="KW-1133">Transmembrane helix</keyword>
<dbReference type="Proteomes" id="UP000196125">
    <property type="component" value="Unassembled WGS sequence"/>
</dbReference>
<gene>
    <name evidence="11" type="primary">lolE_1</name>
    <name evidence="10" type="ORF">SBX37_15815</name>
    <name evidence="11" type="ORF">VIM7927_00091</name>
</gene>
<evidence type="ECO:0000256" key="2">
    <source>
        <dbReference type="ARBA" id="ARBA00005236"/>
    </source>
</evidence>
<dbReference type="OrthoDB" id="9770036at2"/>
<dbReference type="PANTHER" id="PTHR30489:SF0">
    <property type="entry name" value="LIPOPROTEIN-RELEASING SYSTEM TRANSMEMBRANE PROTEIN LOLE"/>
    <property type="match status" value="1"/>
</dbReference>
<feature type="transmembrane region" description="Helical" evidence="7">
    <location>
        <begin position="268"/>
        <end position="290"/>
    </location>
</feature>
<dbReference type="InterPro" id="IPR051447">
    <property type="entry name" value="Lipoprotein-release_system"/>
</dbReference>
<dbReference type="RefSeq" id="WP_087478967.1">
    <property type="nucleotide sequence ID" value="NZ_AP024883.1"/>
</dbReference>
<evidence type="ECO:0000259" key="8">
    <source>
        <dbReference type="Pfam" id="PF02687"/>
    </source>
</evidence>
<evidence type="ECO:0000256" key="5">
    <source>
        <dbReference type="ARBA" id="ARBA00022989"/>
    </source>
</evidence>
<protein>
    <submittedName>
        <fullName evidence="10">FtsX-like permease family protein</fullName>
    </submittedName>
    <submittedName>
        <fullName evidence="11">Lipoprotein-releasing system transmembrane protein LolE</fullName>
    </submittedName>
</protein>